<organism evidence="1">
    <name type="scientific">Cacopsylla melanoneura</name>
    <dbReference type="NCBI Taxonomy" id="428564"/>
    <lineage>
        <taxon>Eukaryota</taxon>
        <taxon>Metazoa</taxon>
        <taxon>Ecdysozoa</taxon>
        <taxon>Arthropoda</taxon>
        <taxon>Hexapoda</taxon>
        <taxon>Insecta</taxon>
        <taxon>Pterygota</taxon>
        <taxon>Neoptera</taxon>
        <taxon>Paraneoptera</taxon>
        <taxon>Hemiptera</taxon>
        <taxon>Sternorrhyncha</taxon>
        <taxon>Psylloidea</taxon>
        <taxon>Psyllidae</taxon>
        <taxon>Psyllinae</taxon>
        <taxon>Cacopsylla</taxon>
    </lineage>
</organism>
<sequence>MIFSLNALSLVDKKTPRMDKLSKFKSFTLKRGKMESYCFRRVFKSITCQSTVESAAVSLVNISFSLTLDIRENEKKRGGGKWKKNTQKSHAPSPTPIFVLLVHEIIKGNKFFMFMYFVLLRPN</sequence>
<reference evidence="1" key="1">
    <citation type="submission" date="2021-05" db="EMBL/GenBank/DDBJ databases">
        <authorList>
            <person name="Alioto T."/>
            <person name="Alioto T."/>
            <person name="Gomez Garrido J."/>
        </authorList>
    </citation>
    <scope>NUCLEOTIDE SEQUENCE</scope>
</reference>
<proteinExistence type="predicted"/>
<dbReference type="EMBL" id="HBUF01241037">
    <property type="protein sequence ID" value="CAG6676978.1"/>
    <property type="molecule type" value="Transcribed_RNA"/>
</dbReference>
<dbReference type="AlphaFoldDB" id="A0A8D8WY80"/>
<evidence type="ECO:0000313" key="1">
    <source>
        <dbReference type="EMBL" id="CAG6676978.1"/>
    </source>
</evidence>
<protein>
    <submittedName>
        <fullName evidence="1">Uncharacterized protein</fullName>
    </submittedName>
</protein>
<name>A0A8D8WY80_9HEMI</name>
<accession>A0A8D8WY80</accession>